<gene>
    <name evidence="2" type="ORF">TeGR_g13703</name>
</gene>
<dbReference type="Proteomes" id="UP001165060">
    <property type="component" value="Unassembled WGS sequence"/>
</dbReference>
<keyword evidence="3" id="KW-1185">Reference proteome</keyword>
<feature type="compositionally biased region" description="Polar residues" evidence="1">
    <location>
        <begin position="181"/>
        <end position="212"/>
    </location>
</feature>
<feature type="compositionally biased region" description="Basic and acidic residues" evidence="1">
    <location>
        <begin position="322"/>
        <end position="334"/>
    </location>
</feature>
<evidence type="ECO:0000313" key="2">
    <source>
        <dbReference type="EMBL" id="GMI57764.1"/>
    </source>
</evidence>
<feature type="compositionally biased region" description="Gly residues" evidence="1">
    <location>
        <begin position="269"/>
        <end position="280"/>
    </location>
</feature>
<evidence type="ECO:0000313" key="3">
    <source>
        <dbReference type="Proteomes" id="UP001165060"/>
    </source>
</evidence>
<feature type="region of interest" description="Disordered" evidence="1">
    <location>
        <begin position="80"/>
        <end position="111"/>
    </location>
</feature>
<sequence>VQAFYDHGPAAYEASLAEPVVVLSQDEGGGVATVTYLDGDVYDVHIPLPPPGSQHNPSKKEDIVTWSRLRPSLNEDRKRMLRSAQGAHAERHASRHRAAAAAPVPTDSRQEDLRGLVVEQAGRLASQGATIAAQSETIADLRLQLDELQSTVERLQAGAPPPDPLPARFSSPPHKKILRTHSPTTSPASSISDPPSQSHLRSSQTWDLTSPPTAHLEHRDDALDDARDDDAVSPPRCVDGPKDEDFSVPRILYDEDDMMSLSSDDEGDGIGVGTGGGWRRGVGESQDSSAGGTEAAAGGMDTVDSVATDVSALNFPTLRMPETIERKGELARERKGAKKKTVKGKGGDQALL</sequence>
<proteinExistence type="predicted"/>
<name>A0ABQ6ND99_9STRA</name>
<feature type="region of interest" description="Disordered" evidence="1">
    <location>
        <begin position="261"/>
        <end position="301"/>
    </location>
</feature>
<organism evidence="2 3">
    <name type="scientific">Tetraparma gracilis</name>
    <dbReference type="NCBI Taxonomy" id="2962635"/>
    <lineage>
        <taxon>Eukaryota</taxon>
        <taxon>Sar</taxon>
        <taxon>Stramenopiles</taxon>
        <taxon>Ochrophyta</taxon>
        <taxon>Bolidophyceae</taxon>
        <taxon>Parmales</taxon>
        <taxon>Triparmaceae</taxon>
        <taxon>Tetraparma</taxon>
    </lineage>
</organism>
<reference evidence="2 3" key="1">
    <citation type="journal article" date="2023" name="Commun. Biol.">
        <title>Genome analysis of Parmales, the sister group of diatoms, reveals the evolutionary specialization of diatoms from phago-mixotrophs to photoautotrophs.</title>
        <authorList>
            <person name="Ban H."/>
            <person name="Sato S."/>
            <person name="Yoshikawa S."/>
            <person name="Yamada K."/>
            <person name="Nakamura Y."/>
            <person name="Ichinomiya M."/>
            <person name="Sato N."/>
            <person name="Blanc-Mathieu R."/>
            <person name="Endo H."/>
            <person name="Kuwata A."/>
            <person name="Ogata H."/>
        </authorList>
    </citation>
    <scope>NUCLEOTIDE SEQUENCE [LARGE SCALE GENOMIC DNA]</scope>
</reference>
<evidence type="ECO:0000256" key="1">
    <source>
        <dbReference type="SAM" id="MobiDB-lite"/>
    </source>
</evidence>
<feature type="non-terminal residue" evidence="2">
    <location>
        <position position="352"/>
    </location>
</feature>
<feature type="compositionally biased region" description="Basic and acidic residues" evidence="1">
    <location>
        <begin position="215"/>
        <end position="225"/>
    </location>
</feature>
<feature type="non-terminal residue" evidence="2">
    <location>
        <position position="1"/>
    </location>
</feature>
<comment type="caution">
    <text evidence="2">The sequence shown here is derived from an EMBL/GenBank/DDBJ whole genome shotgun (WGS) entry which is preliminary data.</text>
</comment>
<dbReference type="EMBL" id="BRYB01006834">
    <property type="protein sequence ID" value="GMI57764.1"/>
    <property type="molecule type" value="Genomic_DNA"/>
</dbReference>
<accession>A0ABQ6ND99</accession>
<protein>
    <submittedName>
        <fullName evidence="2">Uncharacterized protein</fullName>
    </submittedName>
</protein>
<feature type="region of interest" description="Disordered" evidence="1">
    <location>
        <begin position="315"/>
        <end position="352"/>
    </location>
</feature>
<feature type="region of interest" description="Disordered" evidence="1">
    <location>
        <begin position="156"/>
        <end position="248"/>
    </location>
</feature>
<feature type="compositionally biased region" description="Low complexity" evidence="1">
    <location>
        <begin position="290"/>
        <end position="299"/>
    </location>
</feature>